<accession>A0ACA9SJC0</accession>
<sequence>MAYNLLSRITNGVNPLLEIFEQYISNIGKELIAGMGNSIAKDPREYVESLMNLHVKYMNVCQKVFINDAAFVAAVDKAFRTIINDTNIAHAPEVLARYCDVLLKKTHKGGFSEQEIEDKLDRMIVLFKYIDDKD</sequence>
<comment type="caution">
    <text evidence="1">The sequence shown here is derived from an EMBL/GenBank/DDBJ whole genome shotgun (WGS) entry which is preliminary data.</text>
</comment>
<gene>
    <name evidence="1" type="ORF">RPERSI_LOCUS30640</name>
</gene>
<feature type="non-terminal residue" evidence="1">
    <location>
        <position position="134"/>
    </location>
</feature>
<reference evidence="1" key="1">
    <citation type="submission" date="2021-06" db="EMBL/GenBank/DDBJ databases">
        <authorList>
            <person name="Kallberg Y."/>
            <person name="Tangrot J."/>
            <person name="Rosling A."/>
        </authorList>
    </citation>
    <scope>NUCLEOTIDE SEQUENCE</scope>
    <source>
        <strain evidence="1">MA461A</strain>
    </source>
</reference>
<organism evidence="1 2">
    <name type="scientific">Racocetra persica</name>
    <dbReference type="NCBI Taxonomy" id="160502"/>
    <lineage>
        <taxon>Eukaryota</taxon>
        <taxon>Fungi</taxon>
        <taxon>Fungi incertae sedis</taxon>
        <taxon>Mucoromycota</taxon>
        <taxon>Glomeromycotina</taxon>
        <taxon>Glomeromycetes</taxon>
        <taxon>Diversisporales</taxon>
        <taxon>Gigasporaceae</taxon>
        <taxon>Racocetra</taxon>
    </lineage>
</organism>
<keyword evidence="2" id="KW-1185">Reference proteome</keyword>
<name>A0ACA9SJC0_9GLOM</name>
<proteinExistence type="predicted"/>
<dbReference type="EMBL" id="CAJVQC010120283">
    <property type="protein sequence ID" value="CAG8838355.1"/>
    <property type="molecule type" value="Genomic_DNA"/>
</dbReference>
<protein>
    <submittedName>
        <fullName evidence="1">24907_t:CDS:1</fullName>
    </submittedName>
</protein>
<evidence type="ECO:0000313" key="2">
    <source>
        <dbReference type="Proteomes" id="UP000789920"/>
    </source>
</evidence>
<dbReference type="Proteomes" id="UP000789920">
    <property type="component" value="Unassembled WGS sequence"/>
</dbReference>
<evidence type="ECO:0000313" key="1">
    <source>
        <dbReference type="EMBL" id="CAG8838355.1"/>
    </source>
</evidence>